<dbReference type="Pfam" id="PF01361">
    <property type="entry name" value="Tautomerase"/>
    <property type="match status" value="1"/>
</dbReference>
<dbReference type="AlphaFoldDB" id="A0AAU6NY29"/>
<organism evidence="3 5">
    <name type="scientific">Mangrovimonas cancribranchiae</name>
    <dbReference type="NCBI Taxonomy" id="3080055"/>
    <lineage>
        <taxon>Bacteria</taxon>
        <taxon>Pseudomonadati</taxon>
        <taxon>Bacteroidota</taxon>
        <taxon>Flavobacteriia</taxon>
        <taxon>Flavobacteriales</taxon>
        <taxon>Flavobacteriaceae</taxon>
        <taxon>Mangrovimonas</taxon>
    </lineage>
</organism>
<dbReference type="KEGG" id="mcaa:R3L15_09380"/>
<dbReference type="EMBL" id="CP136924">
    <property type="protein sequence ID" value="WXA02506.1"/>
    <property type="molecule type" value="Genomic_DNA"/>
</dbReference>
<dbReference type="InterPro" id="IPR004370">
    <property type="entry name" value="4-OT-like_dom"/>
</dbReference>
<evidence type="ECO:0000259" key="2">
    <source>
        <dbReference type="Pfam" id="PF01361"/>
    </source>
</evidence>
<reference evidence="3 5" key="1">
    <citation type="submission" date="2023-10" db="EMBL/GenBank/DDBJ databases">
        <title>Culture-based analysis of two novel bacteria associated with mangrove crab gills.</title>
        <authorList>
            <person name="Yang X."/>
            <person name="Garuglieri E."/>
            <person name="Van Goethem M.W."/>
            <person name="Fusi M."/>
            <person name="Marasco R."/>
            <person name="Daffonchio D.G."/>
        </authorList>
    </citation>
    <scope>NUCLEOTIDE SEQUENCE [LARGE SCALE GENOMIC DNA]</scope>
    <source>
        <strain evidence="4">UG2-1</strain>
        <strain evidence="3">UG2-2</strain>
        <strain evidence="5">UG2_2</strain>
    </source>
</reference>
<accession>A0AAU6NY29</accession>
<dbReference type="RefSeq" id="WP_338731321.1">
    <property type="nucleotide sequence ID" value="NZ_CP136924.1"/>
</dbReference>
<dbReference type="InterPro" id="IPR014347">
    <property type="entry name" value="Tautomerase/MIF_sf"/>
</dbReference>
<feature type="domain" description="4-oxalocrotonate tautomerase-like" evidence="2">
    <location>
        <begin position="2"/>
        <end position="51"/>
    </location>
</feature>
<dbReference type="GO" id="GO:0016853">
    <property type="term" value="F:isomerase activity"/>
    <property type="evidence" value="ECO:0007669"/>
    <property type="project" value="UniProtKB-KW"/>
</dbReference>
<sequence length="75" mass="8749">MPHIKINLLEGKTEAQKQELTDEIIKVAKKVLDYGDDAFSVAIQDYTKEEWKGDVYPNQIIAEEKKLYKKPGYKY</sequence>
<dbReference type="SUPFAM" id="SSF55331">
    <property type="entry name" value="Tautomerase/MIF"/>
    <property type="match status" value="1"/>
</dbReference>
<evidence type="ECO:0000256" key="1">
    <source>
        <dbReference type="ARBA" id="ARBA00023235"/>
    </source>
</evidence>
<keyword evidence="1" id="KW-0413">Isomerase</keyword>
<proteinExistence type="predicted"/>
<evidence type="ECO:0000313" key="5">
    <source>
        <dbReference type="Proteomes" id="UP001368318"/>
    </source>
</evidence>
<dbReference type="Gene3D" id="3.30.429.10">
    <property type="entry name" value="Macrophage Migration Inhibitory Factor"/>
    <property type="match status" value="1"/>
</dbReference>
<dbReference type="EMBL" id="CP136925">
    <property type="protein sequence ID" value="WXA12333.1"/>
    <property type="molecule type" value="Genomic_DNA"/>
</dbReference>
<dbReference type="Proteomes" id="UP001368318">
    <property type="component" value="Chromosome"/>
</dbReference>
<protein>
    <submittedName>
        <fullName evidence="3">Tautomerase family protein</fullName>
    </submittedName>
</protein>
<gene>
    <name evidence="4" type="ORF">R3L15_09380</name>
    <name evidence="3" type="ORF">R3L16_12210</name>
</gene>
<evidence type="ECO:0000313" key="4">
    <source>
        <dbReference type="EMBL" id="WXA12333.1"/>
    </source>
</evidence>
<name>A0AAU6NY29_9FLAO</name>
<evidence type="ECO:0000313" key="3">
    <source>
        <dbReference type="EMBL" id="WXA02506.1"/>
    </source>
</evidence>
<keyword evidence="5" id="KW-1185">Reference proteome</keyword>